<evidence type="ECO:0000313" key="9">
    <source>
        <dbReference type="EMBL" id="PFH38687.1"/>
    </source>
</evidence>
<dbReference type="GO" id="GO:0051015">
    <property type="term" value="F:actin filament binding"/>
    <property type="evidence" value="ECO:0007669"/>
    <property type="project" value="TreeGrafter"/>
</dbReference>
<feature type="compositionally biased region" description="Basic residues" evidence="7">
    <location>
        <begin position="1208"/>
        <end position="1220"/>
    </location>
</feature>
<evidence type="ECO:0000313" key="10">
    <source>
        <dbReference type="Proteomes" id="UP000224006"/>
    </source>
</evidence>
<dbReference type="Proteomes" id="UP000224006">
    <property type="component" value="Chromosome I"/>
</dbReference>
<dbReference type="Gene3D" id="1.20.120.720">
    <property type="entry name" value="Myosin VI head, motor domain, U50 subdomain"/>
    <property type="match status" value="2"/>
</dbReference>
<dbReference type="InterPro" id="IPR001609">
    <property type="entry name" value="Myosin_head_motor_dom-like"/>
</dbReference>
<dbReference type="KEGG" id="bbes:BESB_010290"/>
<dbReference type="GO" id="GO:0000146">
    <property type="term" value="F:microfilament motor activity"/>
    <property type="evidence" value="ECO:0007669"/>
    <property type="project" value="TreeGrafter"/>
</dbReference>
<dbReference type="Gene3D" id="6.20.240.20">
    <property type="match status" value="1"/>
</dbReference>
<dbReference type="SMART" id="SM00242">
    <property type="entry name" value="MYSc"/>
    <property type="match status" value="1"/>
</dbReference>
<dbReference type="PROSITE" id="PS50096">
    <property type="entry name" value="IQ"/>
    <property type="match status" value="2"/>
</dbReference>
<keyword evidence="1 6" id="KW-0547">Nucleotide-binding</keyword>
<dbReference type="GO" id="GO:0016459">
    <property type="term" value="C:myosin complex"/>
    <property type="evidence" value="ECO:0007669"/>
    <property type="project" value="UniProtKB-KW"/>
</dbReference>
<feature type="compositionally biased region" description="Basic and acidic residues" evidence="7">
    <location>
        <begin position="1235"/>
        <end position="1246"/>
    </location>
</feature>
<evidence type="ECO:0000256" key="3">
    <source>
        <dbReference type="ARBA" id="ARBA00023123"/>
    </source>
</evidence>
<dbReference type="Pfam" id="PF00063">
    <property type="entry name" value="Myosin_head"/>
    <property type="match status" value="2"/>
</dbReference>
<feature type="compositionally biased region" description="Acidic residues" evidence="7">
    <location>
        <begin position="485"/>
        <end position="506"/>
    </location>
</feature>
<feature type="region of interest" description="Disordered" evidence="7">
    <location>
        <begin position="1422"/>
        <end position="1454"/>
    </location>
</feature>
<dbReference type="VEuPathDB" id="ToxoDB:BESB_010290"/>
<dbReference type="STRING" id="94643.A0A2A9MQS6"/>
<feature type="region of interest" description="Disordered" evidence="7">
    <location>
        <begin position="1136"/>
        <end position="1246"/>
    </location>
</feature>
<dbReference type="PRINTS" id="PR00193">
    <property type="entry name" value="MYOSINHEAVY"/>
</dbReference>
<feature type="compositionally biased region" description="Basic and acidic residues" evidence="7">
    <location>
        <begin position="1097"/>
        <end position="1108"/>
    </location>
</feature>
<feature type="binding site" evidence="6">
    <location>
        <begin position="257"/>
        <end position="264"/>
    </location>
    <ligand>
        <name>ATP</name>
        <dbReference type="ChEBI" id="CHEBI:30616"/>
    </ligand>
</feature>
<dbReference type="GO" id="GO:0007015">
    <property type="term" value="P:actin filament organization"/>
    <property type="evidence" value="ECO:0007669"/>
    <property type="project" value="TreeGrafter"/>
</dbReference>
<dbReference type="Gene3D" id="3.40.850.10">
    <property type="entry name" value="Kinesin motor domain"/>
    <property type="match status" value="2"/>
</dbReference>
<evidence type="ECO:0000256" key="2">
    <source>
        <dbReference type="ARBA" id="ARBA00022840"/>
    </source>
</evidence>
<comment type="similarity">
    <text evidence="6">Belongs to the TRAFAC class myosin-kinesin ATPase superfamily. Myosin family.</text>
</comment>
<dbReference type="GO" id="GO:0005524">
    <property type="term" value="F:ATP binding"/>
    <property type="evidence" value="ECO:0007669"/>
    <property type="project" value="UniProtKB-UniRule"/>
</dbReference>
<dbReference type="PANTHER" id="PTHR13140">
    <property type="entry name" value="MYOSIN"/>
    <property type="match status" value="1"/>
</dbReference>
<dbReference type="GeneID" id="40306091"/>
<proteinExistence type="inferred from homology"/>
<dbReference type="RefSeq" id="XP_029222696.1">
    <property type="nucleotide sequence ID" value="XM_029359783.1"/>
</dbReference>
<feature type="region of interest" description="Disordered" evidence="7">
    <location>
        <begin position="477"/>
        <end position="511"/>
    </location>
</feature>
<dbReference type="SUPFAM" id="SSF52540">
    <property type="entry name" value="P-loop containing nucleoside triphosphate hydrolases"/>
    <property type="match status" value="1"/>
</dbReference>
<dbReference type="InterPro" id="IPR036961">
    <property type="entry name" value="Kinesin_motor_dom_sf"/>
</dbReference>
<keyword evidence="2 6" id="KW-0067">ATP-binding</keyword>
<dbReference type="Gene3D" id="1.20.58.530">
    <property type="match status" value="1"/>
</dbReference>
<feature type="region of interest" description="Actin-binding" evidence="6">
    <location>
        <begin position="858"/>
        <end position="880"/>
    </location>
</feature>
<keyword evidence="5 6" id="KW-0009">Actin-binding</keyword>
<feature type="region of interest" description="Disordered" evidence="7">
    <location>
        <begin position="1617"/>
        <end position="1673"/>
    </location>
</feature>
<dbReference type="CDD" id="cd00124">
    <property type="entry name" value="MYSc"/>
    <property type="match status" value="1"/>
</dbReference>
<feature type="region of interest" description="Disordered" evidence="7">
    <location>
        <begin position="1082"/>
        <end position="1111"/>
    </location>
</feature>
<keyword evidence="10" id="KW-1185">Reference proteome</keyword>
<feature type="region of interest" description="Disordered" evidence="7">
    <location>
        <begin position="1549"/>
        <end position="1604"/>
    </location>
</feature>
<feature type="compositionally biased region" description="Basic and acidic residues" evidence="7">
    <location>
        <begin position="953"/>
        <end position="964"/>
    </location>
</feature>
<keyword evidence="3 6" id="KW-0518">Myosin</keyword>
<comment type="caution">
    <text evidence="9">The sequence shown here is derived from an EMBL/GenBank/DDBJ whole genome shotgun (WGS) entry which is preliminary data.</text>
</comment>
<dbReference type="PANTHER" id="PTHR13140:SF550">
    <property type="entry name" value="MYOSIN-IIIB ISOFORM X1"/>
    <property type="match status" value="1"/>
</dbReference>
<feature type="region of interest" description="Disordered" evidence="7">
    <location>
        <begin position="1705"/>
        <end position="1734"/>
    </location>
</feature>
<reference evidence="9 10" key="1">
    <citation type="submission" date="2017-09" db="EMBL/GenBank/DDBJ databases">
        <title>Genome sequencing of Besnoitia besnoiti strain Bb-Ger1.</title>
        <authorList>
            <person name="Schares G."/>
            <person name="Venepally P."/>
            <person name="Lorenzi H.A."/>
        </authorList>
    </citation>
    <scope>NUCLEOTIDE SEQUENCE [LARGE SCALE GENOMIC DNA]</scope>
    <source>
        <strain evidence="9 10">Bb-Ger1</strain>
    </source>
</reference>
<protein>
    <submittedName>
        <fullName evidence="9">Myosin I</fullName>
    </submittedName>
</protein>
<dbReference type="PROSITE" id="PS51456">
    <property type="entry name" value="MYOSIN_MOTOR"/>
    <property type="match status" value="1"/>
</dbReference>
<dbReference type="OrthoDB" id="331210at2759"/>
<dbReference type="InterPro" id="IPR027417">
    <property type="entry name" value="P-loop_NTPase"/>
</dbReference>
<evidence type="ECO:0000256" key="6">
    <source>
        <dbReference type="PROSITE-ProRule" id="PRU00782"/>
    </source>
</evidence>
<dbReference type="GO" id="GO:0016020">
    <property type="term" value="C:membrane"/>
    <property type="evidence" value="ECO:0007669"/>
    <property type="project" value="TreeGrafter"/>
</dbReference>
<feature type="compositionally biased region" description="Basic and acidic residues" evidence="7">
    <location>
        <begin position="1144"/>
        <end position="1153"/>
    </location>
</feature>
<feature type="compositionally biased region" description="Acidic residues" evidence="7">
    <location>
        <begin position="1710"/>
        <end position="1721"/>
    </location>
</feature>
<evidence type="ECO:0000259" key="8">
    <source>
        <dbReference type="PROSITE" id="PS51456"/>
    </source>
</evidence>
<dbReference type="EMBL" id="NWUJ01000001">
    <property type="protein sequence ID" value="PFH38687.1"/>
    <property type="molecule type" value="Genomic_DNA"/>
</dbReference>
<evidence type="ECO:0000256" key="7">
    <source>
        <dbReference type="SAM" id="MobiDB-lite"/>
    </source>
</evidence>
<feature type="compositionally biased region" description="Basic and acidic residues" evidence="7">
    <location>
        <begin position="1617"/>
        <end position="1660"/>
    </location>
</feature>
<feature type="region of interest" description="Disordered" evidence="7">
    <location>
        <begin position="584"/>
        <end position="616"/>
    </location>
</feature>
<organism evidence="9 10">
    <name type="scientific">Besnoitia besnoiti</name>
    <name type="common">Apicomplexan protozoan</name>
    <dbReference type="NCBI Taxonomy" id="94643"/>
    <lineage>
        <taxon>Eukaryota</taxon>
        <taxon>Sar</taxon>
        <taxon>Alveolata</taxon>
        <taxon>Apicomplexa</taxon>
        <taxon>Conoidasida</taxon>
        <taxon>Coccidia</taxon>
        <taxon>Eucoccidiorida</taxon>
        <taxon>Eimeriorina</taxon>
        <taxon>Sarcocystidae</taxon>
        <taxon>Besnoitia</taxon>
    </lineage>
</organism>
<evidence type="ECO:0000256" key="4">
    <source>
        <dbReference type="ARBA" id="ARBA00023175"/>
    </source>
</evidence>
<feature type="compositionally biased region" description="Basic and acidic residues" evidence="7">
    <location>
        <begin position="1559"/>
        <end position="1582"/>
    </location>
</feature>
<evidence type="ECO:0000256" key="5">
    <source>
        <dbReference type="ARBA" id="ARBA00023203"/>
    </source>
</evidence>
<dbReference type="Gene3D" id="1.20.5.190">
    <property type="match status" value="1"/>
</dbReference>
<sequence length="1966" mass="215012">METESSCSALPSLDPFALANRLPGDENFPRGCLTRLATANEDHTTTPADLLGSWFWVEHPTKLWTVARLAEIRAGGENGADGLQANADATCVVEFQDGGFAEMRLSDLRGSVDSPSLLRGVDDLLSLGELTEASLLHSLRTRFFRREIYTAIGTHILVSINPCEPLPSLFDKVAMEACRKAAAAQQLACDLQQGAGPAPGDRSRGEEAAVSGCEGAPGCEDAASFEEVNKPHIFTTAQHAHTRLFREGRSQSIITSGESGSGKTEGTKLILRYLAHLKPLSDAWADEGSQQPISLEERVLNTNPVLEAFGNAKTCQNDNSSRFGKFTLIYFEPRSQRISSACLHTYLLETCRLVRHSSAERNFHVFYQLVDGAAACLSPAFVTELLLSPSSSTASFAYLIPQRSGRREETAGPDGGLAGEAFAADVLDKKKNASEFRELLSCFTHLGFTQDEQENVLRVLAAILHLGNLRFKDMPGGVGPRVLESDDEDEQGDAESESDDEEDPEEDREKSKVEAIARLLCIDAEDLAEFFRVQRFVDPVTRQDLHLPRTAEKAAEVRDMLAKFVYNRLFSWLVCRLNRAVEDSGLRDSSPSLHVPPSPFSVSSARENVPPSPSGAWDGRSKFARLSSLAPGLRGAAEGEPRLFIGLLDIYGFEVFEENSFEQLCINYANEKLQQHFNHHIFSLEQAAYAAEGIAWEQIPFTDNEAVIDGLERKVTGLFALLDSENIMPKATDRSFLRKIIAQDQGDLAPIQSPANKLKEATHFKIVHYAGPVEYSVDGFLEKNRSSCSREIADLIRTTGSPCLEESSTLSLREDDLRHFSSTSTTSLGRGVSTGFDGAVGTSRRLKQSVSAVFKEQVRGLLSTIAATDPFYVRCIKPAAEKGRRFFDAADVLRQLRCAGVLETVRIRRDGYPVRLPFAGFLGLFSCLASEAQLSEAASASPSPAAAAALRSGSRDGETGKNREAFVGNSAQQTQRDRALCENLLQALTLKLAGDGVLADHAAGWQVGKTKVFLKKPLVDALDRVAAQFRFRAATCISRHFRGFVERRRYLQTRATILRLQSRFRGVLRFRRLVREFHERKERQRQALAAESPEETPEPREEAAERDATATNAGDLQGALCAPECGEPCTIRGDASEADEEIEPAQREQEAAARARSLVSVGGRPESVSKATQQARGEGRRRRQTREGVSESSSAEESETGLYERKLRQARRRASRRHASRSQNEDDLSAEDDGVSERGARAKRERCQVATASELLEERRRSQTSTCRLRSTSSADIAWSCLARSRKSKHRSDKHLRRALLDLLLATDDRSESSSASDAEELRRYLRRRDAQVAARRRLNGSGGVLEDLAALETRLDAMEDTVTKLFALDAATQGARDHRAKEARPNDGMQRALGEALALLAQKYLKLEGNLRKLRGRKVATAAPAGPREASRFVSSNSQLPAEAAKDPDPALGAASRDVSRLLSSVLLSDAQQREVERYLLSVSATRQASSGSSRSVSSQQDDGAKGLCVLLALGFHEFLHSSLSGHADFRMLPAIYALSPCNAAAKARRQRSGSRQKAAEGERRAAERSDRWFTREEKASSRRALQPAAEATREEEEEAAACAALAQQITALREMRAQEEESQREASRRSHDPPSEYFEAHEDLDALSRRPSAAERRAPSRGPHAARLLAPEDFPASEDAWNTRAAEATGFWTRLFRRLRGSPVSTVSDDEGDGSGEDEDARKMTDKASPTELLVYRGQSPERETSRVVQGEDTLDRVPIRNDTRDTSFVTAAGPHVRPDAAGDSIATREEFDQLRGKVDTLQQSIGRCCDLLEDLKAHFLKGTDAQSQLQNWSTMGTMPSGHFGCLEKSQSDSQIGNMFKGTESAAYAAGITSVRGTDTMINTSPADSLGTTVTAESPKCTVLSAVGGKNVGTDLFPHPDALAKRIGEQSVCSGDNRALSAGNEGALGWGQSKGVGAEFQAAS</sequence>
<feature type="domain" description="Myosin motor" evidence="8">
    <location>
        <begin position="119"/>
        <end position="1027"/>
    </location>
</feature>
<keyword evidence="4 6" id="KW-0505">Motor protein</keyword>
<feature type="compositionally biased region" description="Acidic residues" evidence="7">
    <location>
        <begin position="1225"/>
        <end position="1234"/>
    </location>
</feature>
<name>A0A2A9MQS6_BESBE</name>
<gene>
    <name evidence="9" type="ORF">BESB_010290</name>
</gene>
<feature type="region of interest" description="Disordered" evidence="7">
    <location>
        <begin position="948"/>
        <end position="971"/>
    </location>
</feature>
<evidence type="ECO:0000256" key="1">
    <source>
        <dbReference type="ARBA" id="ARBA00022741"/>
    </source>
</evidence>
<dbReference type="GO" id="GO:0005737">
    <property type="term" value="C:cytoplasm"/>
    <property type="evidence" value="ECO:0007669"/>
    <property type="project" value="TreeGrafter"/>
</dbReference>
<accession>A0A2A9MQS6</accession>